<protein>
    <submittedName>
        <fullName evidence="1">Conserved hypothetical cytosolic protein</fullName>
    </submittedName>
</protein>
<evidence type="ECO:0000313" key="2">
    <source>
        <dbReference type="Proteomes" id="UP000006732"/>
    </source>
</evidence>
<dbReference type="EMBL" id="CP000483">
    <property type="protein sequence ID" value="ABL01363.1"/>
    <property type="molecule type" value="Genomic_DNA"/>
</dbReference>
<reference evidence="1 2" key="1">
    <citation type="submission" date="2006-10" db="EMBL/GenBank/DDBJ databases">
        <title>Complete sequence of plasmid pPRO1 of Pelobacter propionicus DSM 2379.</title>
        <authorList>
            <consortium name="US DOE Joint Genome Institute"/>
            <person name="Copeland A."/>
            <person name="Lucas S."/>
            <person name="Lapidus A."/>
            <person name="Barry K."/>
            <person name="Detter J.C."/>
            <person name="Glavina del Rio T."/>
            <person name="Hammon N."/>
            <person name="Israni S."/>
            <person name="Dalin E."/>
            <person name="Tice H."/>
            <person name="Pitluck S."/>
            <person name="Saunders E."/>
            <person name="Brettin T."/>
            <person name="Bruce D."/>
            <person name="Han C."/>
            <person name="Tapia R."/>
            <person name="Schmutz J."/>
            <person name="Larimer F."/>
            <person name="Land M."/>
            <person name="Hauser L."/>
            <person name="Kyrpides N."/>
            <person name="Kim E."/>
            <person name="Lovley D."/>
            <person name="Richardson P."/>
        </authorList>
    </citation>
    <scope>NUCLEOTIDE SEQUENCE [LARGE SCALE GENOMIC DNA]</scope>
    <source>
        <strain evidence="2">DSM 2379 / NBRC 103807 / OttBd1</strain>
        <plasmid evidence="2">Plasmid pPRO1</plasmid>
    </source>
</reference>
<sequence length="200" mass="22602">MKHLLFAAIIIAHTCNAIGSEIVTGMTYQISERDALEELEERVQKADWKKHIQSIKPNKYRPSNLIELPRARGASKFLVDMSYTVESDILNNKGELLYPKGYTFNPLDFISFEKTLVVINGDDPKQVRWFKSSSLKNKINVSLFLTQGDAISTSKDLARPVYYATKPLVARFQLRSVPSVVKASGRCMEVEEIFINGGKD</sequence>
<dbReference type="OrthoDB" id="9810604at2"/>
<accession>A0R7Q5</accession>
<keyword evidence="2" id="KW-1185">Reference proteome</keyword>
<proteinExistence type="predicted"/>
<dbReference type="eggNOG" id="ENOG5031QWG">
    <property type="taxonomic scope" value="Bacteria"/>
</dbReference>
<dbReference type="Proteomes" id="UP000006732">
    <property type="component" value="Plasmid pPRO1"/>
</dbReference>
<dbReference type="AlphaFoldDB" id="A0R7Q5"/>
<dbReference type="HOGENOM" id="CLU_087622_0_0_7"/>
<dbReference type="KEGG" id="ppd:Ppro_3774"/>
<evidence type="ECO:0000313" key="1">
    <source>
        <dbReference type="EMBL" id="ABL01363.1"/>
    </source>
</evidence>
<organism evidence="1 2">
    <name type="scientific">Pelobacter propionicus (strain DSM 2379 / NBRC 103807 / OttBd1)</name>
    <dbReference type="NCBI Taxonomy" id="338966"/>
    <lineage>
        <taxon>Bacteria</taxon>
        <taxon>Pseudomonadati</taxon>
        <taxon>Thermodesulfobacteriota</taxon>
        <taxon>Desulfuromonadia</taxon>
        <taxon>Desulfuromonadales</taxon>
        <taxon>Desulfuromonadaceae</taxon>
        <taxon>Pelobacter</taxon>
    </lineage>
</organism>
<keyword evidence="1" id="KW-0614">Plasmid</keyword>
<name>A0R7Q5_PELPD</name>
<geneLocation type="plasmid" evidence="1 2">
    <name>pPRO1</name>
</geneLocation>
<dbReference type="RefSeq" id="WP_011733882.1">
    <property type="nucleotide sequence ID" value="NC_008607.1"/>
</dbReference>
<gene>
    <name evidence="1" type="ordered locus">Ppro_3774</name>
</gene>